<dbReference type="Pfam" id="PF00226">
    <property type="entry name" value="DnaJ"/>
    <property type="match status" value="1"/>
</dbReference>
<dbReference type="PRINTS" id="PR00625">
    <property type="entry name" value="JDOMAIN"/>
</dbReference>
<dbReference type="InterPro" id="IPR014756">
    <property type="entry name" value="Ig_E-set"/>
</dbReference>
<dbReference type="Gene3D" id="1.10.3380.10">
    <property type="entry name" value="Sec63 N-terminal domain-like domain"/>
    <property type="match status" value="1"/>
</dbReference>
<dbReference type="SMART" id="SM00271">
    <property type="entry name" value="DnaJ"/>
    <property type="match status" value="1"/>
</dbReference>
<gene>
    <name evidence="12" type="ORF">ASEP1449_LOCUS9624</name>
</gene>
<feature type="compositionally biased region" description="Basic and acidic residues" evidence="9">
    <location>
        <begin position="606"/>
        <end position="623"/>
    </location>
</feature>
<keyword evidence="2" id="KW-0813">Transport</keyword>
<dbReference type="Gene3D" id="2.60.40.150">
    <property type="entry name" value="C2 domain"/>
    <property type="match status" value="1"/>
</dbReference>
<dbReference type="EMBL" id="HBHQ01014442">
    <property type="protein sequence ID" value="CAD9817792.1"/>
    <property type="molecule type" value="Transcribed_RNA"/>
</dbReference>
<proteinExistence type="predicted"/>
<keyword evidence="3 10" id="KW-0812">Transmembrane</keyword>
<dbReference type="SUPFAM" id="SSF81296">
    <property type="entry name" value="E set domains"/>
    <property type="match status" value="1"/>
</dbReference>
<dbReference type="Gene3D" id="1.10.150.20">
    <property type="entry name" value="5' to 3' exonuclease, C-terminal subdomain"/>
    <property type="match status" value="1"/>
</dbReference>
<dbReference type="PROSITE" id="PS00636">
    <property type="entry name" value="DNAJ_1"/>
    <property type="match status" value="1"/>
</dbReference>
<dbReference type="InterPro" id="IPR036869">
    <property type="entry name" value="J_dom_sf"/>
</dbReference>
<dbReference type="InterPro" id="IPR001623">
    <property type="entry name" value="DnaJ_domain"/>
</dbReference>
<feature type="region of interest" description="Disordered" evidence="9">
    <location>
        <begin position="580"/>
        <end position="649"/>
    </location>
</feature>
<evidence type="ECO:0000256" key="6">
    <source>
        <dbReference type="ARBA" id="ARBA00022989"/>
    </source>
</evidence>
<feature type="domain" description="J" evidence="11">
    <location>
        <begin position="106"/>
        <end position="171"/>
    </location>
</feature>
<dbReference type="PANTHER" id="PTHR24075">
    <property type="entry name" value="SEC63 DOMAIN-CONTAINING"/>
    <property type="match status" value="1"/>
</dbReference>
<evidence type="ECO:0000256" key="3">
    <source>
        <dbReference type="ARBA" id="ARBA00022692"/>
    </source>
</evidence>
<dbReference type="SUPFAM" id="SSF158702">
    <property type="entry name" value="Sec63 N-terminal domain-like"/>
    <property type="match status" value="1"/>
</dbReference>
<evidence type="ECO:0000313" key="12">
    <source>
        <dbReference type="EMBL" id="CAD9817792.1"/>
    </source>
</evidence>
<keyword evidence="4" id="KW-0256">Endoplasmic reticulum</keyword>
<dbReference type="GO" id="GO:0008320">
    <property type="term" value="F:protein transmembrane transporter activity"/>
    <property type="evidence" value="ECO:0007669"/>
    <property type="project" value="TreeGrafter"/>
</dbReference>
<evidence type="ECO:0000259" key="11">
    <source>
        <dbReference type="PROSITE" id="PS50076"/>
    </source>
</evidence>
<keyword evidence="6 10" id="KW-1133">Transmembrane helix</keyword>
<dbReference type="GO" id="GO:0006620">
    <property type="term" value="P:post-translational protein targeting to endoplasmic reticulum membrane"/>
    <property type="evidence" value="ECO:0007669"/>
    <property type="project" value="TreeGrafter"/>
</dbReference>
<accession>A0A7S2XNA0</accession>
<dbReference type="GO" id="GO:0031207">
    <property type="term" value="C:Sec62/Sec63 complex"/>
    <property type="evidence" value="ECO:0007669"/>
    <property type="project" value="TreeGrafter"/>
</dbReference>
<sequence length="649" mass="72614">MLQYDNSAFHFFSLSCISFYLIPSWYSILTTVYGAFLGKSDADIGAVSRTSAEKEKAAELKKSGKGLQSLMSKAFLVNLAITVVFTVVFVWLSVSVNNDGEVNSFDPFSILDVDQNAELKAIKKAYKKKSLIYHPDKNPNNPQAEAMFMMVAKAYEALTDEESKANYEKYGNPDGKQSLEVSIGLPSFLLEAGNRKLVLITYLIFMVGVIPFAVWTYYSDSSKFGEKDVMYDTYSWFHHTLSEHTLVKSLPEVLAGSAEFRQANMPKTLEDKEEIATIMTDVRSQMQKPKYNHPVCVKGNVLLHAHLLRKTDKLSANAKQALKHMLRLSNSLIDAMISVCQHQDSLQTAANCIELGQYVSQGLWIKDSPLLQLPHFTPDAVKHCEKGKASTKAANIQQYRAIPDSQKKGMATFTDEQKEDVAKALSIIPDISIATKVYVDDDEDDKVYEGDLCTVLVTLTRNNLEKGEKAGLVHAPLFPFPKQEAWWFALGTKEGKIISIEKVGNPGRIVQHKIKFLAPREGTYEFDLHVKSNAYIGLDQKHKVELTTMDASVLPEYKIHPDDAELDDEPTLFEEMLNANVEQDSDSDDDDDDDSDNDEDGDDKDTDIRELTAAEKKKLELQKARKAAAAGDDDDDSDDSDVEEVFTQK</sequence>
<feature type="transmembrane region" description="Helical" evidence="10">
    <location>
        <begin position="75"/>
        <end position="94"/>
    </location>
</feature>
<feature type="transmembrane region" description="Helical" evidence="10">
    <location>
        <begin position="197"/>
        <end position="218"/>
    </location>
</feature>
<dbReference type="Gene3D" id="1.10.287.110">
    <property type="entry name" value="DnaJ domain"/>
    <property type="match status" value="1"/>
</dbReference>
<feature type="transmembrane region" description="Helical" evidence="10">
    <location>
        <begin position="12"/>
        <end position="36"/>
    </location>
</feature>
<protein>
    <recommendedName>
        <fullName evidence="11">J domain-containing protein</fullName>
    </recommendedName>
</protein>
<reference evidence="12" key="1">
    <citation type="submission" date="2021-01" db="EMBL/GenBank/DDBJ databases">
        <authorList>
            <person name="Corre E."/>
            <person name="Pelletier E."/>
            <person name="Niang G."/>
            <person name="Scheremetjew M."/>
            <person name="Finn R."/>
            <person name="Kale V."/>
            <person name="Holt S."/>
            <person name="Cochrane G."/>
            <person name="Meng A."/>
            <person name="Brown T."/>
            <person name="Cohen L."/>
        </authorList>
    </citation>
    <scope>NUCLEOTIDE SEQUENCE</scope>
    <source>
        <strain evidence="12">CCMP2084</strain>
    </source>
</reference>
<dbReference type="PANTHER" id="PTHR24075:SF0">
    <property type="entry name" value="TRANSLOCATION PROTEIN SEC63 HOMOLOG"/>
    <property type="match status" value="1"/>
</dbReference>
<evidence type="ECO:0000256" key="4">
    <source>
        <dbReference type="ARBA" id="ARBA00022824"/>
    </source>
</evidence>
<evidence type="ECO:0000256" key="2">
    <source>
        <dbReference type="ARBA" id="ARBA00022448"/>
    </source>
</evidence>
<evidence type="ECO:0000256" key="8">
    <source>
        <dbReference type="ARBA" id="ARBA00023186"/>
    </source>
</evidence>
<organism evidence="12">
    <name type="scientific">Attheya septentrionalis</name>
    <dbReference type="NCBI Taxonomy" id="420275"/>
    <lineage>
        <taxon>Eukaryota</taxon>
        <taxon>Sar</taxon>
        <taxon>Stramenopiles</taxon>
        <taxon>Ochrophyta</taxon>
        <taxon>Bacillariophyta</taxon>
        <taxon>Coscinodiscophyceae</taxon>
        <taxon>Chaetocerotophycidae</taxon>
        <taxon>Chaetocerotales</taxon>
        <taxon>Attheyaceae</taxon>
        <taxon>Attheya</taxon>
    </lineage>
</organism>
<dbReference type="InterPro" id="IPR018253">
    <property type="entry name" value="DnaJ_domain_CS"/>
</dbReference>
<keyword evidence="5" id="KW-0653">Protein transport</keyword>
<dbReference type="SMART" id="SM00973">
    <property type="entry name" value="Sec63"/>
    <property type="match status" value="1"/>
</dbReference>
<evidence type="ECO:0000256" key="7">
    <source>
        <dbReference type="ARBA" id="ARBA00023136"/>
    </source>
</evidence>
<keyword evidence="8" id="KW-0143">Chaperone</keyword>
<feature type="compositionally biased region" description="Acidic residues" evidence="9">
    <location>
        <begin position="631"/>
        <end position="649"/>
    </location>
</feature>
<dbReference type="PROSITE" id="PS50076">
    <property type="entry name" value="DNAJ_2"/>
    <property type="match status" value="1"/>
</dbReference>
<dbReference type="GO" id="GO:0003723">
    <property type="term" value="F:RNA binding"/>
    <property type="evidence" value="ECO:0007669"/>
    <property type="project" value="TreeGrafter"/>
</dbReference>
<evidence type="ECO:0000256" key="9">
    <source>
        <dbReference type="SAM" id="MobiDB-lite"/>
    </source>
</evidence>
<name>A0A7S2XNA0_9STRA</name>
<feature type="compositionally biased region" description="Acidic residues" evidence="9">
    <location>
        <begin position="583"/>
        <end position="605"/>
    </location>
</feature>
<dbReference type="AlphaFoldDB" id="A0A7S2XNA0"/>
<dbReference type="CDD" id="cd06257">
    <property type="entry name" value="DnaJ"/>
    <property type="match status" value="1"/>
</dbReference>
<dbReference type="InterPro" id="IPR035892">
    <property type="entry name" value="C2_domain_sf"/>
</dbReference>
<dbReference type="InterPro" id="IPR004179">
    <property type="entry name" value="Sec63-dom"/>
</dbReference>
<keyword evidence="7 10" id="KW-0472">Membrane</keyword>
<evidence type="ECO:0000256" key="1">
    <source>
        <dbReference type="ARBA" id="ARBA00004477"/>
    </source>
</evidence>
<dbReference type="Pfam" id="PF02889">
    <property type="entry name" value="Sec63"/>
    <property type="match status" value="1"/>
</dbReference>
<dbReference type="SUPFAM" id="SSF46565">
    <property type="entry name" value="Chaperone J-domain"/>
    <property type="match status" value="1"/>
</dbReference>
<evidence type="ECO:0000256" key="10">
    <source>
        <dbReference type="SAM" id="Phobius"/>
    </source>
</evidence>
<dbReference type="GO" id="GO:0006614">
    <property type="term" value="P:SRP-dependent cotranslational protein targeting to membrane"/>
    <property type="evidence" value="ECO:0007669"/>
    <property type="project" value="TreeGrafter"/>
</dbReference>
<comment type="subcellular location">
    <subcellularLocation>
        <location evidence="1">Endoplasmic reticulum membrane</location>
        <topology evidence="1">Multi-pass membrane protein</topology>
    </subcellularLocation>
</comment>
<evidence type="ECO:0000256" key="5">
    <source>
        <dbReference type="ARBA" id="ARBA00022927"/>
    </source>
</evidence>